<comment type="function">
    <text evidence="1">Has an antimicrobial activity.</text>
</comment>
<dbReference type="AlphaFoldDB" id="A0A8C5ATW1"/>
<keyword evidence="12" id="KW-1185">Reference proteome</keyword>
<sequence>SGRRHASLFALQVQGLPLPTELDGLLQRTRRSLLWRWNTLKPVGGSCRAHTECGTNYCSRNNICTFWFNSP</sequence>
<keyword evidence="7" id="KW-0165">Cleavage on pair of basic residues</keyword>
<evidence type="ECO:0000313" key="12">
    <source>
        <dbReference type="Proteomes" id="UP000694546"/>
    </source>
</evidence>
<keyword evidence="6" id="KW-0929">Antimicrobial</keyword>
<evidence type="ECO:0000256" key="8">
    <source>
        <dbReference type="ARBA" id="ARBA00022729"/>
    </source>
</evidence>
<dbReference type="PANTHER" id="PTHR21007:SF1">
    <property type="entry name" value="LIVER-EXPRESSED ANTIMICROBIAL PEPTIDE 2"/>
    <property type="match status" value="1"/>
</dbReference>
<dbReference type="Proteomes" id="UP000694546">
    <property type="component" value="Chromosome 4"/>
</dbReference>
<organism evidence="11 12">
    <name type="scientific">Gadus morhua</name>
    <name type="common">Atlantic cod</name>
    <dbReference type="NCBI Taxonomy" id="8049"/>
    <lineage>
        <taxon>Eukaryota</taxon>
        <taxon>Metazoa</taxon>
        <taxon>Chordata</taxon>
        <taxon>Craniata</taxon>
        <taxon>Vertebrata</taxon>
        <taxon>Euteleostomi</taxon>
        <taxon>Actinopterygii</taxon>
        <taxon>Neopterygii</taxon>
        <taxon>Teleostei</taxon>
        <taxon>Neoteleostei</taxon>
        <taxon>Acanthomorphata</taxon>
        <taxon>Zeiogadaria</taxon>
        <taxon>Gadariae</taxon>
        <taxon>Gadiformes</taxon>
        <taxon>Gadoidei</taxon>
        <taxon>Gadidae</taxon>
        <taxon>Gadus</taxon>
    </lineage>
</organism>
<comment type="similarity">
    <text evidence="3">Belongs to the LEAP2 family.</text>
</comment>
<reference evidence="11" key="2">
    <citation type="submission" date="2025-09" db="UniProtKB">
        <authorList>
            <consortium name="Ensembl"/>
        </authorList>
    </citation>
    <scope>IDENTIFICATION</scope>
</reference>
<dbReference type="GO" id="GO:0042742">
    <property type="term" value="P:defense response to bacterium"/>
    <property type="evidence" value="ECO:0007669"/>
    <property type="project" value="UniProtKB-KW"/>
</dbReference>
<keyword evidence="10" id="KW-1015">Disulfide bond</keyword>
<evidence type="ECO:0000256" key="1">
    <source>
        <dbReference type="ARBA" id="ARBA00002585"/>
    </source>
</evidence>
<keyword evidence="5" id="KW-0964">Secreted</keyword>
<protein>
    <recommendedName>
        <fullName evidence="4">Liver-expressed antimicrobial peptide 2</fullName>
    </recommendedName>
</protein>
<name>A0A8C5ATW1_GADMO</name>
<evidence type="ECO:0000256" key="3">
    <source>
        <dbReference type="ARBA" id="ARBA00008047"/>
    </source>
</evidence>
<accession>A0A8C5ATW1</accession>
<evidence type="ECO:0000256" key="7">
    <source>
        <dbReference type="ARBA" id="ARBA00022685"/>
    </source>
</evidence>
<dbReference type="Pfam" id="PF07359">
    <property type="entry name" value="LEAP-2"/>
    <property type="match status" value="1"/>
</dbReference>
<evidence type="ECO:0000256" key="5">
    <source>
        <dbReference type="ARBA" id="ARBA00022525"/>
    </source>
</evidence>
<evidence type="ECO:0000256" key="4">
    <source>
        <dbReference type="ARBA" id="ARBA00020494"/>
    </source>
</evidence>
<dbReference type="InterPro" id="IPR009955">
    <property type="entry name" value="LEAP-2"/>
</dbReference>
<dbReference type="Gene3D" id="4.10.40.50">
    <property type="match status" value="1"/>
</dbReference>
<evidence type="ECO:0000256" key="2">
    <source>
        <dbReference type="ARBA" id="ARBA00004613"/>
    </source>
</evidence>
<comment type="subcellular location">
    <subcellularLocation>
        <location evidence="2">Secreted</location>
    </subcellularLocation>
</comment>
<proteinExistence type="inferred from homology"/>
<evidence type="ECO:0000256" key="6">
    <source>
        <dbReference type="ARBA" id="ARBA00022529"/>
    </source>
</evidence>
<dbReference type="GeneTree" id="ENSGT01000000214704"/>
<dbReference type="GO" id="GO:0005576">
    <property type="term" value="C:extracellular region"/>
    <property type="evidence" value="ECO:0007669"/>
    <property type="project" value="UniProtKB-SubCell"/>
</dbReference>
<evidence type="ECO:0000256" key="10">
    <source>
        <dbReference type="ARBA" id="ARBA00023157"/>
    </source>
</evidence>
<dbReference type="PANTHER" id="PTHR21007">
    <property type="entry name" value="LIVER EXPRESSED ANTIMICROBIAL PEPTIDE 2"/>
    <property type="match status" value="1"/>
</dbReference>
<keyword evidence="9" id="KW-0044">Antibiotic</keyword>
<keyword evidence="8" id="KW-0732">Signal</keyword>
<evidence type="ECO:0000313" key="11">
    <source>
        <dbReference type="Ensembl" id="ENSGMOP00000036600.1"/>
    </source>
</evidence>
<evidence type="ECO:0000256" key="9">
    <source>
        <dbReference type="ARBA" id="ARBA00023022"/>
    </source>
</evidence>
<dbReference type="GO" id="GO:0061844">
    <property type="term" value="P:antimicrobial humoral immune response mediated by antimicrobial peptide"/>
    <property type="evidence" value="ECO:0007669"/>
    <property type="project" value="TreeGrafter"/>
</dbReference>
<dbReference type="Ensembl" id="ENSGMOT00000067279.1">
    <property type="protein sequence ID" value="ENSGMOP00000036600.1"/>
    <property type="gene ID" value="ENSGMOG00000033371.1"/>
</dbReference>
<reference evidence="11" key="1">
    <citation type="submission" date="2025-08" db="UniProtKB">
        <authorList>
            <consortium name="Ensembl"/>
        </authorList>
    </citation>
    <scope>IDENTIFICATION</scope>
</reference>